<sequence>MQFITVFLNFFFLYSQLLRLFGDARTKRWDLVGLSVVAIFMFILGFLVNSLWGSLGIVIVFFVIRRVDTIWRKQESTTRNTSSSEESASA</sequence>
<dbReference type="EMBL" id="CP104064">
    <property type="protein sequence ID" value="WAH38308.1"/>
    <property type="molecule type" value="Genomic_DNA"/>
</dbReference>
<protein>
    <submittedName>
        <fullName evidence="2">Uncharacterized protein</fullName>
    </submittedName>
</protein>
<keyword evidence="3" id="KW-1185">Reference proteome</keyword>
<keyword evidence="1" id="KW-0472">Membrane</keyword>
<evidence type="ECO:0000313" key="2">
    <source>
        <dbReference type="EMBL" id="WAH38308.1"/>
    </source>
</evidence>
<name>A0ABY6Z6K6_9BACL</name>
<evidence type="ECO:0000313" key="3">
    <source>
        <dbReference type="Proteomes" id="UP001164803"/>
    </source>
</evidence>
<reference evidence="2" key="1">
    <citation type="submission" date="2022-08" db="EMBL/GenBank/DDBJ databases">
        <title>Alicyclobacillus dauci DSM2870, complete genome.</title>
        <authorList>
            <person name="Wang Q."/>
            <person name="Cai R."/>
            <person name="Wang Z."/>
        </authorList>
    </citation>
    <scope>NUCLEOTIDE SEQUENCE</scope>
    <source>
        <strain evidence="2">DSM 28700</strain>
    </source>
</reference>
<accession>A0ABY6Z6K6</accession>
<feature type="transmembrane region" description="Helical" evidence="1">
    <location>
        <begin position="36"/>
        <end position="64"/>
    </location>
</feature>
<gene>
    <name evidence="2" type="ORF">NZD86_07445</name>
</gene>
<evidence type="ECO:0000256" key="1">
    <source>
        <dbReference type="SAM" id="Phobius"/>
    </source>
</evidence>
<organism evidence="2 3">
    <name type="scientific">Alicyclobacillus dauci</name>
    <dbReference type="NCBI Taxonomy" id="1475485"/>
    <lineage>
        <taxon>Bacteria</taxon>
        <taxon>Bacillati</taxon>
        <taxon>Bacillota</taxon>
        <taxon>Bacilli</taxon>
        <taxon>Bacillales</taxon>
        <taxon>Alicyclobacillaceae</taxon>
        <taxon>Alicyclobacillus</taxon>
    </lineage>
</organism>
<keyword evidence="1" id="KW-1133">Transmembrane helix</keyword>
<dbReference type="RefSeq" id="WP_268045875.1">
    <property type="nucleotide sequence ID" value="NZ_CP104064.1"/>
</dbReference>
<keyword evidence="1" id="KW-0812">Transmembrane</keyword>
<dbReference type="Proteomes" id="UP001164803">
    <property type="component" value="Chromosome"/>
</dbReference>
<proteinExistence type="predicted"/>